<dbReference type="InterPro" id="IPR007781">
    <property type="entry name" value="NAGLU"/>
</dbReference>
<accession>A0ABT2CUW4</accession>
<reference evidence="2 3" key="1">
    <citation type="submission" date="2022-08" db="EMBL/GenBank/DDBJ databases">
        <title>Reclassification of Massilia species as members of the genera Telluria, Duganella, Pseudoduganella, Mokoshia gen. nov. and Zemynaea gen. nov. using orthogonal and non-orthogonal genome-based approaches.</title>
        <authorList>
            <person name="Bowman J.P."/>
        </authorList>
    </citation>
    <scope>NUCLEOTIDE SEQUENCE [LARGE SCALE GENOMIC DNA]</scope>
    <source>
        <strain evidence="2 3">JCM 31606</strain>
    </source>
</reference>
<proteinExistence type="predicted"/>
<dbReference type="Pfam" id="PF12972">
    <property type="entry name" value="NAGLU_C"/>
    <property type="match status" value="1"/>
</dbReference>
<organism evidence="2 3">
    <name type="scientific">Massilia terrae</name>
    <dbReference type="NCBI Taxonomy" id="1811224"/>
    <lineage>
        <taxon>Bacteria</taxon>
        <taxon>Pseudomonadati</taxon>
        <taxon>Pseudomonadota</taxon>
        <taxon>Betaproteobacteria</taxon>
        <taxon>Burkholderiales</taxon>
        <taxon>Oxalobacteraceae</taxon>
        <taxon>Telluria group</taxon>
        <taxon>Massilia</taxon>
    </lineage>
</organism>
<evidence type="ECO:0000313" key="2">
    <source>
        <dbReference type="EMBL" id="MCS0657744.1"/>
    </source>
</evidence>
<keyword evidence="3" id="KW-1185">Reference proteome</keyword>
<comment type="caution">
    <text evidence="2">The sequence shown here is derived from an EMBL/GenBank/DDBJ whole genome shotgun (WGS) entry which is preliminary data.</text>
</comment>
<dbReference type="PANTHER" id="PTHR12872:SF1">
    <property type="entry name" value="ALPHA-N-ACETYLGLUCOSAMINIDASE"/>
    <property type="match status" value="1"/>
</dbReference>
<dbReference type="InterPro" id="IPR024732">
    <property type="entry name" value="NAGLU_C"/>
</dbReference>
<sequence>MQEWFGRYAAYRYGGADPHATRAWDLLAGSAYAETSGEWSEPQDGLFNARPSLDVSSAAAWSPPAMRYRTGVFEQAAAELLQVRPALKATSAWRHDVVDMARQALSDHAREMLPMLREAYQGRDLAGFRAMSKEWLTDMALLDRLLATAPEFLLGRWLQPALAEAGHDADEEARLRYDQLSLITHWGERSGADKGQLHDYANRELAGLVGTLYRARWQRYFASLEKALADGGAPEVIDWFAMEQDWSRRQKTYPVTPTGDPGRVAAEVVAHLRAKRFQLAHQ</sequence>
<evidence type="ECO:0000259" key="1">
    <source>
        <dbReference type="Pfam" id="PF12972"/>
    </source>
</evidence>
<protein>
    <submittedName>
        <fullName evidence="2">Alpha-N-acetylglucosaminidase C-terminal domain-containing protein</fullName>
    </submittedName>
</protein>
<feature type="domain" description="Alpha-N-acetylglucosaminidase C-terminal" evidence="1">
    <location>
        <begin position="4"/>
        <end position="269"/>
    </location>
</feature>
<dbReference type="EMBL" id="JANUGU010000001">
    <property type="protein sequence ID" value="MCS0657744.1"/>
    <property type="molecule type" value="Genomic_DNA"/>
</dbReference>
<dbReference type="RefSeq" id="WP_258811057.1">
    <property type="nucleotide sequence ID" value="NZ_JANUGU010000001.1"/>
</dbReference>
<name>A0ABT2CUW4_9BURK</name>
<dbReference type="PANTHER" id="PTHR12872">
    <property type="entry name" value="ALPHA-N-ACETYLGLUCOSAMINIDASE"/>
    <property type="match status" value="1"/>
</dbReference>
<dbReference type="Gene3D" id="1.20.120.670">
    <property type="entry name" value="N-acetyl-b-d-glucoasminidase"/>
    <property type="match status" value="1"/>
</dbReference>
<dbReference type="Proteomes" id="UP001204621">
    <property type="component" value="Unassembled WGS sequence"/>
</dbReference>
<evidence type="ECO:0000313" key="3">
    <source>
        <dbReference type="Proteomes" id="UP001204621"/>
    </source>
</evidence>
<gene>
    <name evidence="2" type="ORF">NX778_06665</name>
</gene>